<feature type="compositionally biased region" description="Polar residues" evidence="1">
    <location>
        <begin position="55"/>
        <end position="64"/>
    </location>
</feature>
<evidence type="ECO:0000313" key="3">
    <source>
        <dbReference type="EMBL" id="OIW26911.1"/>
    </source>
</evidence>
<proteinExistence type="predicted"/>
<feature type="domain" description="C2H2-type" evidence="2">
    <location>
        <begin position="112"/>
        <end position="133"/>
    </location>
</feature>
<dbReference type="PROSITE" id="PS00028">
    <property type="entry name" value="ZINC_FINGER_C2H2_1"/>
    <property type="match status" value="2"/>
</dbReference>
<gene>
    <name evidence="3" type="ORF">CONLIGDRAFT_683859</name>
</gene>
<feature type="compositionally biased region" description="Low complexity" evidence="1">
    <location>
        <begin position="45"/>
        <end position="54"/>
    </location>
</feature>
<organism evidence="3 4">
    <name type="scientific">Coniochaeta ligniaria NRRL 30616</name>
    <dbReference type="NCBI Taxonomy" id="1408157"/>
    <lineage>
        <taxon>Eukaryota</taxon>
        <taxon>Fungi</taxon>
        <taxon>Dikarya</taxon>
        <taxon>Ascomycota</taxon>
        <taxon>Pezizomycotina</taxon>
        <taxon>Sordariomycetes</taxon>
        <taxon>Sordariomycetidae</taxon>
        <taxon>Coniochaetales</taxon>
        <taxon>Coniochaetaceae</taxon>
        <taxon>Coniochaeta</taxon>
    </lineage>
</organism>
<feature type="region of interest" description="Disordered" evidence="1">
    <location>
        <begin position="165"/>
        <end position="184"/>
    </location>
</feature>
<evidence type="ECO:0000313" key="4">
    <source>
        <dbReference type="Proteomes" id="UP000182658"/>
    </source>
</evidence>
<dbReference type="InterPro" id="IPR013087">
    <property type="entry name" value="Znf_C2H2_type"/>
</dbReference>
<evidence type="ECO:0000259" key="2">
    <source>
        <dbReference type="PROSITE" id="PS00028"/>
    </source>
</evidence>
<name>A0A1J7IGR8_9PEZI</name>
<feature type="region of interest" description="Disordered" evidence="1">
    <location>
        <begin position="1"/>
        <end position="64"/>
    </location>
</feature>
<dbReference type="Gene3D" id="3.30.160.60">
    <property type="entry name" value="Classic Zinc Finger"/>
    <property type="match status" value="1"/>
</dbReference>
<evidence type="ECO:0000256" key="1">
    <source>
        <dbReference type="SAM" id="MobiDB-lite"/>
    </source>
</evidence>
<sequence>MDEIQAQRPIRKPSAIGIDHDDGARVLKRKRQPSIVVISDDDSPARISRPRSSPGAKSQLLQPTRKTSIISIDDESPAPKRHRHLFLKKCKPRIPKNPSPRPGATPEEIIRCEHCEEEFETIGSGQEHLFQAHPDEFSKLNARCWDCSFRFPSIQELDEHVKSMHTDKSLSDHDDDNNPKKKTHPKVHCFVCSSPISKPGMRQHVKNKHPLAWDPAFKLDKMEKRYCPVCERLIDAEHRNLKDHIHKIHCELWKRGLTEREMLGSRKKEEEEEPRWADCRVCQKRYTADRLERHMELMHGSEAPV</sequence>
<accession>A0A1J7IGR8</accession>
<feature type="compositionally biased region" description="Basic and acidic residues" evidence="1">
    <location>
        <begin position="165"/>
        <end position="179"/>
    </location>
</feature>
<dbReference type="SMART" id="SM00355">
    <property type="entry name" value="ZnF_C2H2"/>
    <property type="match status" value="5"/>
</dbReference>
<feature type="domain" description="C2H2-type" evidence="2">
    <location>
        <begin position="144"/>
        <end position="165"/>
    </location>
</feature>
<keyword evidence="4" id="KW-1185">Reference proteome</keyword>
<protein>
    <recommendedName>
        <fullName evidence="2">C2H2-type domain-containing protein</fullName>
    </recommendedName>
</protein>
<dbReference type="Proteomes" id="UP000182658">
    <property type="component" value="Unassembled WGS sequence"/>
</dbReference>
<dbReference type="OrthoDB" id="40579at2759"/>
<reference evidence="3 4" key="1">
    <citation type="submission" date="2016-10" db="EMBL/GenBank/DDBJ databases">
        <title>Draft genome sequence of Coniochaeta ligniaria NRRL30616, a lignocellulolytic fungus for bioabatement of inhibitors in plant biomass hydrolysates.</title>
        <authorList>
            <consortium name="DOE Joint Genome Institute"/>
            <person name="Jimenez D.J."/>
            <person name="Hector R.E."/>
            <person name="Riley R."/>
            <person name="Sun H."/>
            <person name="Grigoriev I.V."/>
            <person name="Van Elsas J.D."/>
            <person name="Nichols N.N."/>
        </authorList>
    </citation>
    <scope>NUCLEOTIDE SEQUENCE [LARGE SCALE GENOMIC DNA]</scope>
    <source>
        <strain evidence="3 4">NRRL 30616</strain>
    </source>
</reference>
<dbReference type="AlphaFoldDB" id="A0A1J7IGR8"/>
<dbReference type="InParanoid" id="A0A1J7IGR8"/>
<dbReference type="EMBL" id="KV875100">
    <property type="protein sequence ID" value="OIW26911.1"/>
    <property type="molecule type" value="Genomic_DNA"/>
</dbReference>